<accession>C1F6K3</accession>
<dbReference type="AlphaFoldDB" id="C1F6K3"/>
<evidence type="ECO:0000313" key="2">
    <source>
        <dbReference type="Proteomes" id="UP000002207"/>
    </source>
</evidence>
<name>C1F6K3_ACIC5</name>
<dbReference type="Proteomes" id="UP000002207">
    <property type="component" value="Chromosome"/>
</dbReference>
<protein>
    <submittedName>
        <fullName evidence="1">Uncharacterized protein</fullName>
    </submittedName>
</protein>
<proteinExistence type="predicted"/>
<dbReference type="KEGG" id="aca:ACP_1506"/>
<dbReference type="InParanoid" id="C1F6K3"/>
<sequence>MAALVKVRLRIALSSPDTAASLRQPYRSIKISYNLPGGGCSQRLQLLLCIHARDAAN</sequence>
<dbReference type="EMBL" id="CP001472">
    <property type="protein sequence ID" value="ACO33682.1"/>
    <property type="molecule type" value="Genomic_DNA"/>
</dbReference>
<gene>
    <name evidence="1" type="ordered locus">ACP_1506</name>
</gene>
<dbReference type="HOGENOM" id="CLU_2985998_0_0_0"/>
<evidence type="ECO:0000313" key="1">
    <source>
        <dbReference type="EMBL" id="ACO33682.1"/>
    </source>
</evidence>
<keyword evidence="2" id="KW-1185">Reference proteome</keyword>
<reference evidence="1 2" key="1">
    <citation type="journal article" date="2009" name="Appl. Environ. Microbiol.">
        <title>Three genomes from the phylum Acidobacteria provide insight into the lifestyles of these microorganisms in soils.</title>
        <authorList>
            <person name="Ward N.L."/>
            <person name="Challacombe J.F."/>
            <person name="Janssen P.H."/>
            <person name="Henrissat B."/>
            <person name="Coutinho P.M."/>
            <person name="Wu M."/>
            <person name="Xie G."/>
            <person name="Haft D.H."/>
            <person name="Sait M."/>
            <person name="Badger J."/>
            <person name="Barabote R.D."/>
            <person name="Bradley B."/>
            <person name="Brettin T.S."/>
            <person name="Brinkac L.M."/>
            <person name="Bruce D."/>
            <person name="Creasy T."/>
            <person name="Daugherty S.C."/>
            <person name="Davidsen T.M."/>
            <person name="DeBoy R.T."/>
            <person name="Detter J.C."/>
            <person name="Dodson R.J."/>
            <person name="Durkin A.S."/>
            <person name="Ganapathy A."/>
            <person name="Gwinn-Giglio M."/>
            <person name="Han C.S."/>
            <person name="Khouri H."/>
            <person name="Kiss H."/>
            <person name="Kothari S.P."/>
            <person name="Madupu R."/>
            <person name="Nelson K.E."/>
            <person name="Nelson W.C."/>
            <person name="Paulsen I."/>
            <person name="Penn K."/>
            <person name="Ren Q."/>
            <person name="Rosovitz M.J."/>
            <person name="Selengut J.D."/>
            <person name="Shrivastava S."/>
            <person name="Sullivan S.A."/>
            <person name="Tapia R."/>
            <person name="Thompson L.S."/>
            <person name="Watkins K.L."/>
            <person name="Yang Q."/>
            <person name="Yu C."/>
            <person name="Zafar N."/>
            <person name="Zhou L."/>
            <person name="Kuske C.R."/>
        </authorList>
    </citation>
    <scope>NUCLEOTIDE SEQUENCE [LARGE SCALE GENOMIC DNA]</scope>
    <source>
        <strain evidence="2">ATCC 51196 / DSM 11244 / BCRC 80197 / JCM 7670 / NBRC 15755 / NCIMB 13165 / 161</strain>
    </source>
</reference>
<organism evidence="1 2">
    <name type="scientific">Acidobacterium capsulatum (strain ATCC 51196 / DSM 11244 / BCRC 80197 / JCM 7670 / NBRC 15755 / NCIMB 13165 / 161)</name>
    <dbReference type="NCBI Taxonomy" id="240015"/>
    <lineage>
        <taxon>Bacteria</taxon>
        <taxon>Pseudomonadati</taxon>
        <taxon>Acidobacteriota</taxon>
        <taxon>Terriglobia</taxon>
        <taxon>Terriglobales</taxon>
        <taxon>Acidobacteriaceae</taxon>
        <taxon>Acidobacterium</taxon>
    </lineage>
</organism>